<sequence length="146" mass="15981">MGEIVVPGPEPDWQPATIPPYGNGRNPASQFSLWEAAAGSFRMIAGLQPPLDVLAARLRLTVERSWEDLGEVDAAVFRIERLNFALSLMTYGQSETWVWLHRTHQDPDAALQILLRALGVGREAIVFTGGPDTGFHYPGDARPASS</sequence>
<evidence type="ECO:0000313" key="1">
    <source>
        <dbReference type="EMBL" id="MFC5644983.1"/>
    </source>
</evidence>
<dbReference type="RefSeq" id="WP_346148234.1">
    <property type="nucleotide sequence ID" value="NZ_BAAAUA010000045.1"/>
</dbReference>
<organism evidence="1 2">
    <name type="scientific">Kitasatospora cinereorecta</name>
    <dbReference type="NCBI Taxonomy" id="285560"/>
    <lineage>
        <taxon>Bacteria</taxon>
        <taxon>Bacillati</taxon>
        <taxon>Actinomycetota</taxon>
        <taxon>Actinomycetes</taxon>
        <taxon>Kitasatosporales</taxon>
        <taxon>Streptomycetaceae</taxon>
        <taxon>Kitasatospora</taxon>
    </lineage>
</organism>
<name>A0ABW0VGG4_9ACTN</name>
<gene>
    <name evidence="1" type="ORF">ACFPZF_26950</name>
</gene>
<dbReference type="EMBL" id="JBHSOC010000059">
    <property type="protein sequence ID" value="MFC5644983.1"/>
    <property type="molecule type" value="Genomic_DNA"/>
</dbReference>
<reference evidence="2" key="1">
    <citation type="journal article" date="2019" name="Int. J. Syst. Evol. Microbiol.">
        <title>The Global Catalogue of Microorganisms (GCM) 10K type strain sequencing project: providing services to taxonomists for standard genome sequencing and annotation.</title>
        <authorList>
            <consortium name="The Broad Institute Genomics Platform"/>
            <consortium name="The Broad Institute Genome Sequencing Center for Infectious Disease"/>
            <person name="Wu L."/>
            <person name="Ma J."/>
        </authorList>
    </citation>
    <scope>NUCLEOTIDE SEQUENCE [LARGE SCALE GENOMIC DNA]</scope>
    <source>
        <strain evidence="2">CGMCC 4.1622</strain>
    </source>
</reference>
<accession>A0ABW0VGG4</accession>
<dbReference type="Proteomes" id="UP001596066">
    <property type="component" value="Unassembled WGS sequence"/>
</dbReference>
<protein>
    <submittedName>
        <fullName evidence="1">Uncharacterized protein</fullName>
    </submittedName>
</protein>
<proteinExistence type="predicted"/>
<evidence type="ECO:0000313" key="2">
    <source>
        <dbReference type="Proteomes" id="UP001596066"/>
    </source>
</evidence>
<comment type="caution">
    <text evidence="1">The sequence shown here is derived from an EMBL/GenBank/DDBJ whole genome shotgun (WGS) entry which is preliminary data.</text>
</comment>
<keyword evidence="2" id="KW-1185">Reference proteome</keyword>